<feature type="region of interest" description="Disordered" evidence="1">
    <location>
        <begin position="1"/>
        <end position="23"/>
    </location>
</feature>
<dbReference type="AlphaFoldDB" id="A0AA38RKS0"/>
<evidence type="ECO:0000313" key="2">
    <source>
        <dbReference type="EMBL" id="KAJ9143561.1"/>
    </source>
</evidence>
<reference evidence="2" key="1">
    <citation type="submission" date="2022-07" db="EMBL/GenBank/DDBJ databases">
        <title>Fungi with potential for degradation of polypropylene.</title>
        <authorList>
            <person name="Gostincar C."/>
        </authorList>
    </citation>
    <scope>NUCLEOTIDE SEQUENCE</scope>
    <source>
        <strain evidence="2">EXF-13287</strain>
    </source>
</reference>
<organism evidence="2 3">
    <name type="scientific">Coniochaeta hoffmannii</name>
    <dbReference type="NCBI Taxonomy" id="91930"/>
    <lineage>
        <taxon>Eukaryota</taxon>
        <taxon>Fungi</taxon>
        <taxon>Dikarya</taxon>
        <taxon>Ascomycota</taxon>
        <taxon>Pezizomycotina</taxon>
        <taxon>Sordariomycetes</taxon>
        <taxon>Sordariomycetidae</taxon>
        <taxon>Coniochaetales</taxon>
        <taxon>Coniochaetaceae</taxon>
        <taxon>Coniochaeta</taxon>
    </lineage>
</organism>
<gene>
    <name evidence="2" type="ORF">NKR19_g6826</name>
</gene>
<protein>
    <submittedName>
        <fullName evidence="2">Uncharacterized protein</fullName>
    </submittedName>
</protein>
<dbReference type="Proteomes" id="UP001174691">
    <property type="component" value="Unassembled WGS sequence"/>
</dbReference>
<feature type="compositionally biased region" description="Polar residues" evidence="1">
    <location>
        <begin position="1"/>
        <end position="13"/>
    </location>
</feature>
<dbReference type="EMBL" id="JANBVN010000111">
    <property type="protein sequence ID" value="KAJ9143561.1"/>
    <property type="molecule type" value="Genomic_DNA"/>
</dbReference>
<name>A0AA38RKS0_9PEZI</name>
<evidence type="ECO:0000313" key="3">
    <source>
        <dbReference type="Proteomes" id="UP001174691"/>
    </source>
</evidence>
<sequence>MADSTSPTRTPQQKDAPPEPPQNFLQGITIYIDEKRIAYRPNLRPDMTVTDLADEAYRVILHALPEYTWYPASNLKDLLRQVTGSHVFVRLENPARVYIRTLAEVEADVDLWDEILDYEFPRRTAAAERWEEKAKGKKHRFEEDEDSEAPCTKRVCVEKANEGLSAQDR</sequence>
<proteinExistence type="predicted"/>
<evidence type="ECO:0000256" key="1">
    <source>
        <dbReference type="SAM" id="MobiDB-lite"/>
    </source>
</evidence>
<comment type="caution">
    <text evidence="2">The sequence shown here is derived from an EMBL/GenBank/DDBJ whole genome shotgun (WGS) entry which is preliminary data.</text>
</comment>
<keyword evidence="3" id="KW-1185">Reference proteome</keyword>
<accession>A0AA38RKS0</accession>